<evidence type="ECO:0000313" key="2">
    <source>
        <dbReference type="Proteomes" id="UP001555826"/>
    </source>
</evidence>
<gene>
    <name evidence="1" type="ORF">AB1207_18415</name>
</gene>
<dbReference type="EMBL" id="JBFNQN010000013">
    <property type="protein sequence ID" value="MEW9266728.1"/>
    <property type="molecule type" value="Genomic_DNA"/>
</dbReference>
<keyword evidence="1" id="KW-0808">Transferase</keyword>
<accession>A0ABV3PAP9</accession>
<name>A0ABV3PAP9_9ACTN</name>
<sequence length="189" mass="19872">MPDLVLTGATPPALQAFANGVLARLQQVPAPTAGPLVLAVDGRSGAGKTDLAAVLAQRTGAAVLHMDDLYPGWDGLAAAVDLLRDLLTQLRTGRPVQQPVWDWTRGAYARTVPLPTSGLLVVEGVGAGCAAPVDLLVELTATPGVRRDRALARDGATYEPHWERWAAQEAELFARRSLAPDLLLATDAS</sequence>
<keyword evidence="1" id="KW-0418">Kinase</keyword>
<reference evidence="1 2" key="1">
    <citation type="submission" date="2024-07" db="EMBL/GenBank/DDBJ databases">
        <authorList>
            <person name="Thanompreechachai J."/>
            <person name="Duangmal K."/>
        </authorList>
    </citation>
    <scope>NUCLEOTIDE SEQUENCE [LARGE SCALE GENOMIC DNA]</scope>
    <source>
        <strain evidence="1 2">KCTC 19886</strain>
    </source>
</reference>
<dbReference type="RefSeq" id="WP_367639867.1">
    <property type="nucleotide sequence ID" value="NZ_JBFNQN010000013.1"/>
</dbReference>
<dbReference type="SUPFAM" id="SSF52540">
    <property type="entry name" value="P-loop containing nucleoside triphosphate hydrolases"/>
    <property type="match status" value="1"/>
</dbReference>
<evidence type="ECO:0000313" key="1">
    <source>
        <dbReference type="EMBL" id="MEW9266728.1"/>
    </source>
</evidence>
<proteinExistence type="predicted"/>
<protein>
    <submittedName>
        <fullName evidence="1">Dephospho-CoA kinase</fullName>
    </submittedName>
</protein>
<comment type="caution">
    <text evidence="1">The sequence shown here is derived from an EMBL/GenBank/DDBJ whole genome shotgun (WGS) entry which is preliminary data.</text>
</comment>
<keyword evidence="2" id="KW-1185">Reference proteome</keyword>
<dbReference type="Proteomes" id="UP001555826">
    <property type="component" value="Unassembled WGS sequence"/>
</dbReference>
<organism evidence="1 2">
    <name type="scientific">Kineococcus endophyticus</name>
    <dbReference type="NCBI Taxonomy" id="1181883"/>
    <lineage>
        <taxon>Bacteria</taxon>
        <taxon>Bacillati</taxon>
        <taxon>Actinomycetota</taxon>
        <taxon>Actinomycetes</taxon>
        <taxon>Kineosporiales</taxon>
        <taxon>Kineosporiaceae</taxon>
        <taxon>Kineococcus</taxon>
    </lineage>
</organism>
<dbReference type="Gene3D" id="3.40.50.300">
    <property type="entry name" value="P-loop containing nucleotide triphosphate hydrolases"/>
    <property type="match status" value="1"/>
</dbReference>
<dbReference type="InterPro" id="IPR027417">
    <property type="entry name" value="P-loop_NTPase"/>
</dbReference>
<dbReference type="GO" id="GO:0016301">
    <property type="term" value="F:kinase activity"/>
    <property type="evidence" value="ECO:0007669"/>
    <property type="project" value="UniProtKB-KW"/>
</dbReference>